<gene>
    <name evidence="1" type="ORF">RHMOL_Rhmol11G0154500</name>
</gene>
<reference evidence="1" key="1">
    <citation type="submission" date="2022-02" db="EMBL/GenBank/DDBJ databases">
        <title>Plant Genome Project.</title>
        <authorList>
            <person name="Zhang R.-G."/>
        </authorList>
    </citation>
    <scope>NUCLEOTIDE SEQUENCE</scope>
    <source>
        <strain evidence="1">AT1</strain>
    </source>
</reference>
<proteinExistence type="predicted"/>
<dbReference type="Proteomes" id="UP001062846">
    <property type="component" value="Chromosome 11"/>
</dbReference>
<comment type="caution">
    <text evidence="1">The sequence shown here is derived from an EMBL/GenBank/DDBJ whole genome shotgun (WGS) entry which is preliminary data.</text>
</comment>
<protein>
    <submittedName>
        <fullName evidence="1">Uncharacterized protein</fullName>
    </submittedName>
</protein>
<sequence length="511" mass="57036">MADDELQNNIFSGFQGSDLKRTKLSLDSNQQGGNLNSSGESSPLGLRLSKTPSFVNLVELKLTQARTSPDQTHNAASACNISRAKKEAKKDDFETEKLKASNFPALMLKIGSWERISKHEGDLVAKCYYAKKKIVWEVLDGALKSKIEVQWSDIEAIRATIVDDQPGILEIELNQPPQFFRETNPQPRKHTLWQPASDFTGGQAPIFRRHYVRFPSGTLDKHYEKLLQCDHRLLELSRKPFPQQGSPYFYSNLFPETDISFTIGAPQSQVPFRGMQYSFRHMPSPPLLIPPQRIQSQRQAVGIVDSYSPMSVMDFPTSDYVNSYTFENPRAAHWVSEGNNGENLFTGKDHSQEMQPHISTGARHEGVFSCHVPTYLGEAAGSRGSSSLILSDIENHLLGESLVSYSDEGRHLSRGRPMCSVLEPGEVSNFSQNIGADQVAYGQATYVHDMGINERLDMDGAIPYVQCCLPPQVFGGTSTMSHLPTENNPYGFSNPATRDCEDVDASHEVWQ</sequence>
<dbReference type="EMBL" id="CM046398">
    <property type="protein sequence ID" value="KAI8531671.1"/>
    <property type="molecule type" value="Genomic_DNA"/>
</dbReference>
<evidence type="ECO:0000313" key="1">
    <source>
        <dbReference type="EMBL" id="KAI8531671.1"/>
    </source>
</evidence>
<name>A0ACC0LSI4_RHOML</name>
<keyword evidence="2" id="KW-1185">Reference proteome</keyword>
<organism evidence="1 2">
    <name type="scientific">Rhododendron molle</name>
    <name type="common">Chinese azalea</name>
    <name type="synonym">Azalea mollis</name>
    <dbReference type="NCBI Taxonomy" id="49168"/>
    <lineage>
        <taxon>Eukaryota</taxon>
        <taxon>Viridiplantae</taxon>
        <taxon>Streptophyta</taxon>
        <taxon>Embryophyta</taxon>
        <taxon>Tracheophyta</taxon>
        <taxon>Spermatophyta</taxon>
        <taxon>Magnoliopsida</taxon>
        <taxon>eudicotyledons</taxon>
        <taxon>Gunneridae</taxon>
        <taxon>Pentapetalae</taxon>
        <taxon>asterids</taxon>
        <taxon>Ericales</taxon>
        <taxon>Ericaceae</taxon>
        <taxon>Ericoideae</taxon>
        <taxon>Rhodoreae</taxon>
        <taxon>Rhododendron</taxon>
    </lineage>
</organism>
<evidence type="ECO:0000313" key="2">
    <source>
        <dbReference type="Proteomes" id="UP001062846"/>
    </source>
</evidence>
<accession>A0ACC0LSI4</accession>